<evidence type="ECO:0000256" key="2">
    <source>
        <dbReference type="ARBA" id="ARBA00022679"/>
    </source>
</evidence>
<keyword evidence="4" id="KW-1185">Reference proteome</keyword>
<reference evidence="3 4" key="1">
    <citation type="submission" date="2023-10" db="EMBL/GenBank/DDBJ databases">
        <title>Complete Genome Sequence of Limnobacter thiooxidans CS-K2T, Isolated from freshwater lake sediments in Bavaria, Germany.</title>
        <authorList>
            <person name="Naruki M."/>
            <person name="Watanabe A."/>
            <person name="Warashina T."/>
            <person name="Morita T."/>
            <person name="Arakawa K."/>
        </authorList>
    </citation>
    <scope>NUCLEOTIDE SEQUENCE [LARGE SCALE GENOMIC DNA]</scope>
    <source>
        <strain evidence="3 4">CS-K2</strain>
    </source>
</reference>
<protein>
    <submittedName>
        <fullName evidence="3">Acyltransferase</fullName>
    </submittedName>
</protein>
<dbReference type="PANTHER" id="PTHR23416:SF23">
    <property type="entry name" value="ACETYLTRANSFERASE C18B11.09C-RELATED"/>
    <property type="match status" value="1"/>
</dbReference>
<dbReference type="InterPro" id="IPR051159">
    <property type="entry name" value="Hexapeptide_acetyltransf"/>
</dbReference>
<dbReference type="AlphaFoldDB" id="A0AA86JI85"/>
<name>A0AA86JI85_9BURK</name>
<dbReference type="Proteomes" id="UP001329151">
    <property type="component" value="Chromosome"/>
</dbReference>
<organism evidence="3 4">
    <name type="scientific">Limnobacter thiooxidans</name>
    <dbReference type="NCBI Taxonomy" id="131080"/>
    <lineage>
        <taxon>Bacteria</taxon>
        <taxon>Pseudomonadati</taxon>
        <taxon>Pseudomonadota</taxon>
        <taxon>Betaproteobacteria</taxon>
        <taxon>Burkholderiales</taxon>
        <taxon>Burkholderiaceae</taxon>
        <taxon>Limnobacter</taxon>
    </lineage>
</organism>
<dbReference type="InterPro" id="IPR011004">
    <property type="entry name" value="Trimer_LpxA-like_sf"/>
</dbReference>
<dbReference type="CDD" id="cd04647">
    <property type="entry name" value="LbH_MAT_like"/>
    <property type="match status" value="1"/>
</dbReference>
<dbReference type="GO" id="GO:0005829">
    <property type="term" value="C:cytosol"/>
    <property type="evidence" value="ECO:0007669"/>
    <property type="project" value="TreeGrafter"/>
</dbReference>
<dbReference type="RefSeq" id="WP_298219450.1">
    <property type="nucleotide sequence ID" value="NZ_AP028947.1"/>
</dbReference>
<dbReference type="KEGG" id="lto:RGQ30_02730"/>
<accession>A0AA86JI85</accession>
<comment type="similarity">
    <text evidence="1">Belongs to the transferase hexapeptide repeat family.</text>
</comment>
<dbReference type="EMBL" id="AP028947">
    <property type="protein sequence ID" value="BET24772.1"/>
    <property type="molecule type" value="Genomic_DNA"/>
</dbReference>
<sequence>MHQTIKKLVEKIVFFPVRVLRYLCSHSITMVYRLILGSVANSVKINCGVHINNCSNVFIKNNSLIDVGVSISSESNEGYLRIGSNTQINRNVFIDFSGGVDIGDGVTISESAMVYTHSHGLDPRSHPTFSPLSIGDNVWIGVRVVVMPTCNFIAQNVVIGACSVVTKDITQPGVYAGSPARFLRHL</sequence>
<keyword evidence="2" id="KW-0808">Transferase</keyword>
<evidence type="ECO:0000256" key="1">
    <source>
        <dbReference type="ARBA" id="ARBA00007274"/>
    </source>
</evidence>
<proteinExistence type="inferred from homology"/>
<dbReference type="GO" id="GO:0008374">
    <property type="term" value="F:O-acyltransferase activity"/>
    <property type="evidence" value="ECO:0007669"/>
    <property type="project" value="TreeGrafter"/>
</dbReference>
<dbReference type="SUPFAM" id="SSF51161">
    <property type="entry name" value="Trimeric LpxA-like enzymes"/>
    <property type="match status" value="1"/>
</dbReference>
<dbReference type="PANTHER" id="PTHR23416">
    <property type="entry name" value="SIALIC ACID SYNTHASE-RELATED"/>
    <property type="match status" value="1"/>
</dbReference>
<keyword evidence="3" id="KW-0012">Acyltransferase</keyword>
<dbReference type="Gene3D" id="2.160.10.10">
    <property type="entry name" value="Hexapeptide repeat proteins"/>
    <property type="match status" value="1"/>
</dbReference>
<evidence type="ECO:0000313" key="3">
    <source>
        <dbReference type="EMBL" id="BET24772.1"/>
    </source>
</evidence>
<evidence type="ECO:0000313" key="4">
    <source>
        <dbReference type="Proteomes" id="UP001329151"/>
    </source>
</evidence>
<gene>
    <name evidence="3" type="ORF">RGQ30_02730</name>
</gene>